<keyword evidence="2" id="KW-1185">Reference proteome</keyword>
<reference evidence="1" key="2">
    <citation type="submission" date="2020-06" db="EMBL/GenBank/DDBJ databases">
        <title>Helianthus annuus Genome sequencing and assembly Release 2.</title>
        <authorList>
            <person name="Gouzy J."/>
            <person name="Langlade N."/>
            <person name="Munos S."/>
        </authorList>
    </citation>
    <scope>NUCLEOTIDE SEQUENCE</scope>
    <source>
        <tissue evidence="1">Leaves</tissue>
    </source>
</reference>
<dbReference type="EMBL" id="MNCJ02000323">
    <property type="protein sequence ID" value="KAF5794566.1"/>
    <property type="molecule type" value="Genomic_DNA"/>
</dbReference>
<accession>A0A9K3IDL0</accession>
<organism evidence="1 2">
    <name type="scientific">Helianthus annuus</name>
    <name type="common">Common sunflower</name>
    <dbReference type="NCBI Taxonomy" id="4232"/>
    <lineage>
        <taxon>Eukaryota</taxon>
        <taxon>Viridiplantae</taxon>
        <taxon>Streptophyta</taxon>
        <taxon>Embryophyta</taxon>
        <taxon>Tracheophyta</taxon>
        <taxon>Spermatophyta</taxon>
        <taxon>Magnoliopsida</taxon>
        <taxon>eudicotyledons</taxon>
        <taxon>Gunneridae</taxon>
        <taxon>Pentapetalae</taxon>
        <taxon>asterids</taxon>
        <taxon>campanulids</taxon>
        <taxon>Asterales</taxon>
        <taxon>Asteraceae</taxon>
        <taxon>Asteroideae</taxon>
        <taxon>Heliantheae alliance</taxon>
        <taxon>Heliantheae</taxon>
        <taxon>Helianthus</taxon>
    </lineage>
</organism>
<sequence>MLFAHQTYEKSIQDIKHSAYQDTIGDINLCARSLDNSEQKERWIN</sequence>
<proteinExistence type="predicted"/>
<evidence type="ECO:0000313" key="2">
    <source>
        <dbReference type="Proteomes" id="UP000215914"/>
    </source>
</evidence>
<gene>
    <name evidence="1" type="ORF">HanXRQr2_Chr08g0329531</name>
</gene>
<comment type="caution">
    <text evidence="1">The sequence shown here is derived from an EMBL/GenBank/DDBJ whole genome shotgun (WGS) entry which is preliminary data.</text>
</comment>
<evidence type="ECO:0000313" key="1">
    <source>
        <dbReference type="EMBL" id="KAF5794566.1"/>
    </source>
</evidence>
<reference evidence="1" key="1">
    <citation type="journal article" date="2017" name="Nature">
        <title>The sunflower genome provides insights into oil metabolism, flowering and Asterid evolution.</title>
        <authorList>
            <person name="Badouin H."/>
            <person name="Gouzy J."/>
            <person name="Grassa C.J."/>
            <person name="Murat F."/>
            <person name="Staton S.E."/>
            <person name="Cottret L."/>
            <person name="Lelandais-Briere C."/>
            <person name="Owens G.L."/>
            <person name="Carrere S."/>
            <person name="Mayjonade B."/>
            <person name="Legrand L."/>
            <person name="Gill N."/>
            <person name="Kane N.C."/>
            <person name="Bowers J.E."/>
            <person name="Hubner S."/>
            <person name="Bellec A."/>
            <person name="Berard A."/>
            <person name="Berges H."/>
            <person name="Blanchet N."/>
            <person name="Boniface M.C."/>
            <person name="Brunel D."/>
            <person name="Catrice O."/>
            <person name="Chaidir N."/>
            <person name="Claudel C."/>
            <person name="Donnadieu C."/>
            <person name="Faraut T."/>
            <person name="Fievet G."/>
            <person name="Helmstetter N."/>
            <person name="King M."/>
            <person name="Knapp S.J."/>
            <person name="Lai Z."/>
            <person name="Le Paslier M.C."/>
            <person name="Lippi Y."/>
            <person name="Lorenzon L."/>
            <person name="Mandel J.R."/>
            <person name="Marage G."/>
            <person name="Marchand G."/>
            <person name="Marquand E."/>
            <person name="Bret-Mestries E."/>
            <person name="Morien E."/>
            <person name="Nambeesan S."/>
            <person name="Nguyen T."/>
            <person name="Pegot-Espagnet P."/>
            <person name="Pouilly N."/>
            <person name="Raftis F."/>
            <person name="Sallet E."/>
            <person name="Schiex T."/>
            <person name="Thomas J."/>
            <person name="Vandecasteele C."/>
            <person name="Vares D."/>
            <person name="Vear F."/>
            <person name="Vautrin S."/>
            <person name="Crespi M."/>
            <person name="Mangin B."/>
            <person name="Burke J.M."/>
            <person name="Salse J."/>
            <person name="Munos S."/>
            <person name="Vincourt P."/>
            <person name="Rieseberg L.H."/>
            <person name="Langlade N.B."/>
        </authorList>
    </citation>
    <scope>NUCLEOTIDE SEQUENCE</scope>
    <source>
        <tissue evidence="1">Leaves</tissue>
    </source>
</reference>
<dbReference type="Gramene" id="mRNA:HanXRQr2_Chr08g0329531">
    <property type="protein sequence ID" value="mRNA:HanXRQr2_Chr08g0329531"/>
    <property type="gene ID" value="HanXRQr2_Chr08g0329531"/>
</dbReference>
<dbReference type="AlphaFoldDB" id="A0A9K3IDL0"/>
<dbReference type="Proteomes" id="UP000215914">
    <property type="component" value="Unassembled WGS sequence"/>
</dbReference>
<name>A0A9K3IDL0_HELAN</name>
<protein>
    <submittedName>
        <fullName evidence="1">Uncharacterized protein</fullName>
    </submittedName>
</protein>